<evidence type="ECO:0000313" key="5">
    <source>
        <dbReference type="Proteomes" id="UP001152797"/>
    </source>
</evidence>
<sequence>MERLRRACMKTSKQLWQVIDEEWRHSPPASLDDFDRFPASLLHLAPPPHAPVLPRSNTVRTTCRGAQQSEYPKPKVAEVFLGKGCDVIDSTSEEEMKQLEDVLKPSSQRPALLKHLARRCFPGNWTFEHLSQRGGDVVVDGVRLGTGDGGYTFHYADESKDACFTDRNAQHQLADAMSLADFLAAGRQEGPGLYLWLVLLQSKQGIIQRSALAERLREELDAMDWDILKKISELGDLGSLKKLQLFCGVGGTVTACHYDQSQNLFFQLQGTKRFILFPPLVGAGALLPFPIAHPRDRCARAPLDQTFPKQSHLAHGQGIEVIVEAGDCLFLPQMWWHHVESLCAENLSLSLWLQGGALDRRPMPMPGMPQALVAELLREWEFYLASHIGYGPELELFLLWLRSPSSATGDASIPYEWLRCGALLLQHAIRLLPPQWLPHFLGAFDVHRFHGLDLRSSTAPRRGGPACARKHAWPQQRKMKGEGWPGWPKEVHHNHNSFLCF</sequence>
<keyword evidence="5" id="KW-1185">Reference proteome</keyword>
<evidence type="ECO:0000313" key="3">
    <source>
        <dbReference type="EMBL" id="CAL1136452.1"/>
    </source>
</evidence>
<organism evidence="2">
    <name type="scientific">Cladocopium goreaui</name>
    <dbReference type="NCBI Taxonomy" id="2562237"/>
    <lineage>
        <taxon>Eukaryota</taxon>
        <taxon>Sar</taxon>
        <taxon>Alveolata</taxon>
        <taxon>Dinophyceae</taxon>
        <taxon>Suessiales</taxon>
        <taxon>Symbiodiniaceae</taxon>
        <taxon>Cladocopium</taxon>
    </lineage>
</organism>
<dbReference type="InterPro" id="IPR014710">
    <property type="entry name" value="RmlC-like_jellyroll"/>
</dbReference>
<dbReference type="SMART" id="SM00558">
    <property type="entry name" value="JmjC"/>
    <property type="match status" value="1"/>
</dbReference>
<reference evidence="2" key="1">
    <citation type="submission" date="2022-10" db="EMBL/GenBank/DDBJ databases">
        <authorList>
            <person name="Chen Y."/>
            <person name="Dougan E. K."/>
            <person name="Chan C."/>
            <person name="Rhodes N."/>
            <person name="Thang M."/>
        </authorList>
    </citation>
    <scope>NUCLEOTIDE SEQUENCE</scope>
</reference>
<evidence type="ECO:0000313" key="2">
    <source>
        <dbReference type="EMBL" id="CAI3983077.1"/>
    </source>
</evidence>
<dbReference type="PROSITE" id="PS51184">
    <property type="entry name" value="JMJC"/>
    <property type="match status" value="1"/>
</dbReference>
<dbReference type="EMBL" id="CAMXCT020000773">
    <property type="protein sequence ID" value="CAL1136452.1"/>
    <property type="molecule type" value="Genomic_DNA"/>
</dbReference>
<dbReference type="Pfam" id="PF13621">
    <property type="entry name" value="Cupin_8"/>
    <property type="match status" value="1"/>
</dbReference>
<dbReference type="AlphaFoldDB" id="A0A9P1FQS5"/>
<feature type="domain" description="JmjC" evidence="1">
    <location>
        <begin position="220"/>
        <end position="366"/>
    </location>
</feature>
<accession>A0A9P1FQS5</accession>
<protein>
    <submittedName>
        <fullName evidence="4">Hypoxia-inducible factor 1-alpha inhibitor (Hypoxia-inducible factor asparagine hydroxylase)</fullName>
    </submittedName>
</protein>
<dbReference type="OrthoDB" id="47172at2759"/>
<dbReference type="Proteomes" id="UP001152797">
    <property type="component" value="Unassembled WGS sequence"/>
</dbReference>
<dbReference type="PANTHER" id="PTHR12461:SF105">
    <property type="entry name" value="HYPOXIA-INDUCIBLE FACTOR 1-ALPHA INHIBITOR"/>
    <property type="match status" value="1"/>
</dbReference>
<gene>
    <name evidence="2" type="ORF">C1SCF055_LOCUS10723</name>
</gene>
<evidence type="ECO:0000259" key="1">
    <source>
        <dbReference type="PROSITE" id="PS51184"/>
    </source>
</evidence>
<evidence type="ECO:0000313" key="4">
    <source>
        <dbReference type="EMBL" id="CAL4770389.1"/>
    </source>
</evidence>
<dbReference type="EMBL" id="CAMXCT010000773">
    <property type="protein sequence ID" value="CAI3983077.1"/>
    <property type="molecule type" value="Genomic_DNA"/>
</dbReference>
<comment type="caution">
    <text evidence="2">The sequence shown here is derived from an EMBL/GenBank/DDBJ whole genome shotgun (WGS) entry which is preliminary data.</text>
</comment>
<dbReference type="SUPFAM" id="SSF51197">
    <property type="entry name" value="Clavaminate synthase-like"/>
    <property type="match status" value="1"/>
</dbReference>
<dbReference type="PANTHER" id="PTHR12461">
    <property type="entry name" value="HYPOXIA-INDUCIBLE FACTOR 1 ALPHA INHIBITOR-RELATED"/>
    <property type="match status" value="1"/>
</dbReference>
<proteinExistence type="predicted"/>
<dbReference type="InterPro" id="IPR041667">
    <property type="entry name" value="Cupin_8"/>
</dbReference>
<dbReference type="InterPro" id="IPR003347">
    <property type="entry name" value="JmjC_dom"/>
</dbReference>
<name>A0A9P1FQS5_9DINO</name>
<reference evidence="3" key="2">
    <citation type="submission" date="2024-04" db="EMBL/GenBank/DDBJ databases">
        <authorList>
            <person name="Chen Y."/>
            <person name="Shah S."/>
            <person name="Dougan E. K."/>
            <person name="Thang M."/>
            <person name="Chan C."/>
        </authorList>
    </citation>
    <scope>NUCLEOTIDE SEQUENCE [LARGE SCALE GENOMIC DNA]</scope>
</reference>
<dbReference type="EMBL" id="CAMXCT030000773">
    <property type="protein sequence ID" value="CAL4770389.1"/>
    <property type="molecule type" value="Genomic_DNA"/>
</dbReference>
<dbReference type="Gene3D" id="2.60.120.10">
    <property type="entry name" value="Jelly Rolls"/>
    <property type="match status" value="1"/>
</dbReference>